<reference evidence="2" key="1">
    <citation type="journal article" date="2020" name="mSystems">
        <title>Genome- and Community-Level Interaction Insights into Carbon Utilization and Element Cycling Functions of Hydrothermarchaeota in Hydrothermal Sediment.</title>
        <authorList>
            <person name="Zhou Z."/>
            <person name="Liu Y."/>
            <person name="Xu W."/>
            <person name="Pan J."/>
            <person name="Luo Z.H."/>
            <person name="Li M."/>
        </authorList>
    </citation>
    <scope>NUCLEOTIDE SEQUENCE [LARGE SCALE GENOMIC DNA]</scope>
    <source>
        <strain evidence="2">SpSt-349</strain>
    </source>
</reference>
<protein>
    <submittedName>
        <fullName evidence="2">Ferritin</fullName>
    </submittedName>
</protein>
<dbReference type="GO" id="GO:0046872">
    <property type="term" value="F:metal ion binding"/>
    <property type="evidence" value="ECO:0007669"/>
    <property type="project" value="InterPro"/>
</dbReference>
<dbReference type="AlphaFoldDB" id="A0A831UAJ2"/>
<sequence>MEFTTLDDIIKFAVQREENAYQLYKTAARKATSISARKMFEEMAEEEAGHKIAFEKLDIAGAEKYTIADRPDMKIAEYMAEMPFREDMSYPEILRYAMKTEENAYRLYTAAAELTDDPKFRKMLLVLADIEKGHKLKIEAVYDERVLTEM</sequence>
<name>A0A831UAJ2_GEOME</name>
<accession>A0A831UAJ2</accession>
<dbReference type="SUPFAM" id="SSF47240">
    <property type="entry name" value="Ferritin-like"/>
    <property type="match status" value="1"/>
</dbReference>
<dbReference type="InterPro" id="IPR012347">
    <property type="entry name" value="Ferritin-like"/>
</dbReference>
<gene>
    <name evidence="2" type="ORF">ENQ87_03585</name>
</gene>
<dbReference type="Gene3D" id="1.20.1260.10">
    <property type="match status" value="1"/>
</dbReference>
<dbReference type="PANTHER" id="PTHR33531:SF10">
    <property type="entry name" value="BLR7895 PROTEIN"/>
    <property type="match status" value="1"/>
</dbReference>
<dbReference type="GO" id="GO:0016491">
    <property type="term" value="F:oxidoreductase activity"/>
    <property type="evidence" value="ECO:0007669"/>
    <property type="project" value="InterPro"/>
</dbReference>
<dbReference type="InterPro" id="IPR009078">
    <property type="entry name" value="Ferritin-like_SF"/>
</dbReference>
<proteinExistence type="predicted"/>
<evidence type="ECO:0000313" key="2">
    <source>
        <dbReference type="EMBL" id="HEN41447.1"/>
    </source>
</evidence>
<dbReference type="Pfam" id="PF02915">
    <property type="entry name" value="Rubrerythrin"/>
    <property type="match status" value="1"/>
</dbReference>
<dbReference type="PANTHER" id="PTHR33531">
    <property type="entry name" value="RUBRERYTHRIN SUBFAMILY"/>
    <property type="match status" value="1"/>
</dbReference>
<dbReference type="InterPro" id="IPR003251">
    <property type="entry name" value="Rr_diiron-bd_dom"/>
</dbReference>
<feature type="domain" description="Rubrerythrin diiron-binding" evidence="1">
    <location>
        <begin position="8"/>
        <end position="140"/>
    </location>
</feature>
<dbReference type="CDD" id="cd01045">
    <property type="entry name" value="Ferritin_like_AB"/>
    <property type="match status" value="1"/>
</dbReference>
<comment type="caution">
    <text evidence="2">The sequence shown here is derived from an EMBL/GenBank/DDBJ whole genome shotgun (WGS) entry which is preliminary data.</text>
</comment>
<organism evidence="2">
    <name type="scientific">Geobacter metallireducens</name>
    <dbReference type="NCBI Taxonomy" id="28232"/>
    <lineage>
        <taxon>Bacteria</taxon>
        <taxon>Pseudomonadati</taxon>
        <taxon>Thermodesulfobacteriota</taxon>
        <taxon>Desulfuromonadia</taxon>
        <taxon>Geobacterales</taxon>
        <taxon>Geobacteraceae</taxon>
        <taxon>Geobacter</taxon>
    </lineage>
</organism>
<dbReference type="EMBL" id="DSOV01000010">
    <property type="protein sequence ID" value="HEN41447.1"/>
    <property type="molecule type" value="Genomic_DNA"/>
</dbReference>
<evidence type="ECO:0000259" key="1">
    <source>
        <dbReference type="Pfam" id="PF02915"/>
    </source>
</evidence>